<organism evidence="6 7">
    <name type="scientific">Streptomyces chengmaiensis</name>
    <dbReference type="NCBI Taxonomy" id="3040919"/>
    <lineage>
        <taxon>Bacteria</taxon>
        <taxon>Bacillati</taxon>
        <taxon>Actinomycetota</taxon>
        <taxon>Actinomycetes</taxon>
        <taxon>Kitasatosporales</taxon>
        <taxon>Streptomycetaceae</taxon>
        <taxon>Streptomyces</taxon>
    </lineage>
</organism>
<sequence length="574" mass="61274">MSTAATTGPAGDTDPAGLSDEERAAVYRRRGWWRDETFLDDLHRQAQTRPHKLAIAGRRITESRTDTLDYAELSCLTDRFALALLDLGVQRGDFVAVQLPNRWEMVALMFASLRVGAVICPISPICPEEELRHRLGLTEARVCVTLPEWSGTPLAETVTKLKDELPSLAHVVVDGPAPEGALSFHDHFVATAREEHRAGELDGLALTADEPFVVLFTSGTTGESKGVLHSQNTVHSAVRGYVDAFGLGDDWVAAVSTPLVHYSGFAQGVLAGVMLGGTVAFQDIRKNEALLDLVERYGATLLYGPPATLADVAASQRAVKRDTSSLRHVVIGSAPVLAELADEVHDALGARAHSLWGMSENGPVTMTRPADPADWAAHSNGRAIDAMETRIDPPPFSASLERGDAHGIDGESDSVGRLKVRGASLALGYYRREEAFAAELGADGWFDTGDLARVDGRGGIRIIGRARDAIVRDGMVAPMTELEALIGSHPKAVEAAVVGLPSATHPGGTAICAVVVPAGGADPSLDDIRTHLRESGQGARFLPDRLELLPALPKTLTGKVRKAELRQRFSVPTV</sequence>
<evidence type="ECO:0000256" key="2">
    <source>
        <dbReference type="ARBA" id="ARBA00022598"/>
    </source>
</evidence>
<dbReference type="EMBL" id="JARWBG010000001">
    <property type="protein sequence ID" value="MDH2387400.1"/>
    <property type="molecule type" value="Genomic_DNA"/>
</dbReference>
<dbReference type="InterPro" id="IPR000873">
    <property type="entry name" value="AMP-dep_synth/lig_dom"/>
</dbReference>
<dbReference type="Pfam" id="PF00501">
    <property type="entry name" value="AMP-binding"/>
    <property type="match status" value="1"/>
</dbReference>
<evidence type="ECO:0000313" key="6">
    <source>
        <dbReference type="EMBL" id="MDH2387400.1"/>
    </source>
</evidence>
<reference evidence="6 7" key="1">
    <citation type="submission" date="2023-04" db="EMBL/GenBank/DDBJ databases">
        <title>Streptomyces chengmaiensis sp. nov. isolated from the stem of mangrove plant in Hainan.</title>
        <authorList>
            <person name="Huang X."/>
            <person name="Zhou S."/>
            <person name="Chu X."/>
            <person name="Xie Y."/>
            <person name="Lin Y."/>
        </authorList>
    </citation>
    <scope>NUCLEOTIDE SEQUENCE [LARGE SCALE GENOMIC DNA]</scope>
    <source>
        <strain evidence="6 7">HNM0663</strain>
    </source>
</reference>
<evidence type="ECO:0000259" key="5">
    <source>
        <dbReference type="Pfam" id="PF13193"/>
    </source>
</evidence>
<gene>
    <name evidence="6" type="ORF">QCN29_01080</name>
</gene>
<dbReference type="InterPro" id="IPR042099">
    <property type="entry name" value="ANL_N_sf"/>
</dbReference>
<dbReference type="SUPFAM" id="SSF56801">
    <property type="entry name" value="Acetyl-CoA synthetase-like"/>
    <property type="match status" value="1"/>
</dbReference>
<dbReference type="Gene3D" id="3.40.50.12780">
    <property type="entry name" value="N-terminal domain of ligase-like"/>
    <property type="match status" value="1"/>
</dbReference>
<comment type="similarity">
    <text evidence="1">Belongs to the ATP-dependent AMP-binding enzyme family.</text>
</comment>
<dbReference type="Pfam" id="PF13193">
    <property type="entry name" value="AMP-binding_C"/>
    <property type="match status" value="1"/>
</dbReference>
<evidence type="ECO:0000256" key="3">
    <source>
        <dbReference type="SAM" id="MobiDB-lite"/>
    </source>
</evidence>
<name>A0ABT6HGI4_9ACTN</name>
<dbReference type="PANTHER" id="PTHR43201">
    <property type="entry name" value="ACYL-COA SYNTHETASE"/>
    <property type="match status" value="1"/>
</dbReference>
<evidence type="ECO:0000256" key="1">
    <source>
        <dbReference type="ARBA" id="ARBA00006432"/>
    </source>
</evidence>
<keyword evidence="7" id="KW-1185">Reference proteome</keyword>
<evidence type="ECO:0000259" key="4">
    <source>
        <dbReference type="Pfam" id="PF00501"/>
    </source>
</evidence>
<dbReference type="PANTHER" id="PTHR43201:SF5">
    <property type="entry name" value="MEDIUM-CHAIN ACYL-COA LIGASE ACSF2, MITOCHONDRIAL"/>
    <property type="match status" value="1"/>
</dbReference>
<keyword evidence="2" id="KW-0436">Ligase</keyword>
<feature type="domain" description="AMP-dependent synthetase/ligase" evidence="4">
    <location>
        <begin position="43"/>
        <end position="430"/>
    </location>
</feature>
<feature type="domain" description="AMP-binding enzyme C-terminal" evidence="5">
    <location>
        <begin position="481"/>
        <end position="559"/>
    </location>
</feature>
<dbReference type="InterPro" id="IPR020845">
    <property type="entry name" value="AMP-binding_CS"/>
</dbReference>
<dbReference type="RefSeq" id="WP_279925516.1">
    <property type="nucleotide sequence ID" value="NZ_JARWBG010000001.1"/>
</dbReference>
<dbReference type="InterPro" id="IPR025110">
    <property type="entry name" value="AMP-bd_C"/>
</dbReference>
<dbReference type="PROSITE" id="PS00455">
    <property type="entry name" value="AMP_BINDING"/>
    <property type="match status" value="1"/>
</dbReference>
<protein>
    <submittedName>
        <fullName evidence="6">AMP-binding protein</fullName>
    </submittedName>
</protein>
<evidence type="ECO:0000313" key="7">
    <source>
        <dbReference type="Proteomes" id="UP001223144"/>
    </source>
</evidence>
<comment type="caution">
    <text evidence="6">The sequence shown here is derived from an EMBL/GenBank/DDBJ whole genome shotgun (WGS) entry which is preliminary data.</text>
</comment>
<dbReference type="Gene3D" id="3.30.300.30">
    <property type="match status" value="1"/>
</dbReference>
<dbReference type="InterPro" id="IPR045851">
    <property type="entry name" value="AMP-bd_C_sf"/>
</dbReference>
<proteinExistence type="inferred from homology"/>
<feature type="compositionally biased region" description="Low complexity" evidence="3">
    <location>
        <begin position="1"/>
        <end position="17"/>
    </location>
</feature>
<feature type="region of interest" description="Disordered" evidence="3">
    <location>
        <begin position="1"/>
        <end position="20"/>
    </location>
</feature>
<dbReference type="Proteomes" id="UP001223144">
    <property type="component" value="Unassembled WGS sequence"/>
</dbReference>
<accession>A0ABT6HGI4</accession>